<dbReference type="Gene3D" id="3.90.320.10">
    <property type="match status" value="1"/>
</dbReference>
<dbReference type="InterPro" id="IPR038726">
    <property type="entry name" value="PDDEXK_AddAB-type"/>
</dbReference>
<protein>
    <submittedName>
        <fullName evidence="2">Putative PD-(D/E)XK nuclease superfamily protein</fullName>
    </submittedName>
</protein>
<dbReference type="EMBL" id="MT144156">
    <property type="protein sequence ID" value="QJA49796.1"/>
    <property type="molecule type" value="Genomic_DNA"/>
</dbReference>
<name>A0A6H1ZPE4_9ZZZZ</name>
<organism evidence="2">
    <name type="scientific">viral metagenome</name>
    <dbReference type="NCBI Taxonomy" id="1070528"/>
    <lineage>
        <taxon>unclassified sequences</taxon>
        <taxon>metagenomes</taxon>
        <taxon>organismal metagenomes</taxon>
    </lineage>
</organism>
<accession>A0A6H1ZPE4</accession>
<dbReference type="AlphaFoldDB" id="A0A6H1ZPE4"/>
<evidence type="ECO:0000259" key="1">
    <source>
        <dbReference type="Pfam" id="PF12705"/>
    </source>
</evidence>
<gene>
    <name evidence="2" type="ORF">TM448A01495_0004</name>
</gene>
<reference evidence="2" key="1">
    <citation type="submission" date="2020-03" db="EMBL/GenBank/DDBJ databases">
        <title>The deep terrestrial virosphere.</title>
        <authorList>
            <person name="Holmfeldt K."/>
            <person name="Nilsson E."/>
            <person name="Simone D."/>
            <person name="Lopez-Fernandez M."/>
            <person name="Wu X."/>
            <person name="de Brujin I."/>
            <person name="Lundin D."/>
            <person name="Andersson A."/>
            <person name="Bertilsson S."/>
            <person name="Dopson M."/>
        </authorList>
    </citation>
    <scope>NUCLEOTIDE SEQUENCE</scope>
    <source>
        <strain evidence="2">TM448A01495</strain>
    </source>
</reference>
<evidence type="ECO:0000313" key="2">
    <source>
        <dbReference type="EMBL" id="QJA49796.1"/>
    </source>
</evidence>
<dbReference type="InterPro" id="IPR011604">
    <property type="entry name" value="PDDEXK-like_dom_sf"/>
</dbReference>
<proteinExistence type="predicted"/>
<dbReference type="Pfam" id="PF12705">
    <property type="entry name" value="PDDEXK_1"/>
    <property type="match status" value="1"/>
</dbReference>
<sequence>MTEPIILDNTKRSTFRQCKMKYFLSAVNGLQSNFGSTAIRYGICWHGIQEGFHSWIKQNGWPTDSTSTMQALTAGLELGKAKYDKETESKTYYDDYKNFNTAVEGFSKYLEFFKTDSEFIKIISTERKFSCPIEPENEAEDKLLSKLPPIVFTGRIDLCVEMDYAKWIFDFKTTGWILDQVIAKSNRSPQLIGYSHAGEKVLDFKPAGCLCSFAYVGSNKSKVTGEWGNIRYDFRRVPQLYTEGDISAWKISFIDTCREIEWCMKNGIWTESFDNCYQYGICPYLKLCQQHTRFEELNLEGYHVAFWDVMEDEV</sequence>
<feature type="domain" description="PD-(D/E)XK endonuclease-like" evidence="1">
    <location>
        <begin position="12"/>
        <end position="289"/>
    </location>
</feature>